<keyword evidence="2 3" id="KW-0413">Isomerase</keyword>
<organism evidence="4 5">
    <name type="scientific">Candidatus Tagabacteria bacterium RIFCSPLOWO2_01_FULL_42_9</name>
    <dbReference type="NCBI Taxonomy" id="1802296"/>
    <lineage>
        <taxon>Bacteria</taxon>
        <taxon>Candidatus Tagaibacteriota</taxon>
    </lineage>
</organism>
<dbReference type="NCBIfam" id="TIGR00419">
    <property type="entry name" value="tim"/>
    <property type="match status" value="1"/>
</dbReference>
<dbReference type="Gene3D" id="3.20.20.70">
    <property type="entry name" value="Aldolase class I"/>
    <property type="match status" value="1"/>
</dbReference>
<dbReference type="AlphaFoldDB" id="A0A1G2LT49"/>
<evidence type="ECO:0000313" key="5">
    <source>
        <dbReference type="Proteomes" id="UP000178116"/>
    </source>
</evidence>
<comment type="caution">
    <text evidence="4">The sequence shown here is derived from an EMBL/GenBank/DDBJ whole genome shotgun (WGS) entry which is preliminary data.</text>
</comment>
<evidence type="ECO:0000256" key="1">
    <source>
        <dbReference type="ARBA" id="ARBA00007422"/>
    </source>
</evidence>
<dbReference type="EC" id="5.3.1.1" evidence="3"/>
<dbReference type="GO" id="GO:0019563">
    <property type="term" value="P:glycerol catabolic process"/>
    <property type="evidence" value="ECO:0007669"/>
    <property type="project" value="TreeGrafter"/>
</dbReference>
<keyword evidence="3" id="KW-0324">Glycolysis</keyword>
<comment type="subcellular location">
    <subcellularLocation>
        <location evidence="3">Cytoplasm</location>
    </subcellularLocation>
</comment>
<protein>
    <recommendedName>
        <fullName evidence="3">Triosephosphate isomerase</fullName>
        <ecNumber evidence="3">5.3.1.1</ecNumber>
    </recommendedName>
</protein>
<keyword evidence="3" id="KW-0312">Gluconeogenesis</keyword>
<dbReference type="PANTHER" id="PTHR21139:SF42">
    <property type="entry name" value="TRIOSEPHOSPHATE ISOMERASE"/>
    <property type="match status" value="1"/>
</dbReference>
<dbReference type="Proteomes" id="UP000178116">
    <property type="component" value="Unassembled WGS sequence"/>
</dbReference>
<evidence type="ECO:0000256" key="3">
    <source>
        <dbReference type="RuleBase" id="RU363013"/>
    </source>
</evidence>
<comment type="pathway">
    <text evidence="3">Carbohydrate biosynthesis; gluconeogenesis.</text>
</comment>
<comment type="pathway">
    <text evidence="3">Carbohydrate degradation; glycolysis; D-glyceraldehyde 3-phosphate from glycerone phosphate: step 1/1.</text>
</comment>
<proteinExistence type="inferred from homology"/>
<reference evidence="4 5" key="1">
    <citation type="journal article" date="2016" name="Nat. Commun.">
        <title>Thousands of microbial genomes shed light on interconnected biogeochemical processes in an aquifer system.</title>
        <authorList>
            <person name="Anantharaman K."/>
            <person name="Brown C.T."/>
            <person name="Hug L.A."/>
            <person name="Sharon I."/>
            <person name="Castelle C.J."/>
            <person name="Probst A.J."/>
            <person name="Thomas B.C."/>
            <person name="Singh A."/>
            <person name="Wilkins M.J."/>
            <person name="Karaoz U."/>
            <person name="Brodie E.L."/>
            <person name="Williams K.H."/>
            <person name="Hubbard S.S."/>
            <person name="Banfield J.F."/>
        </authorList>
    </citation>
    <scope>NUCLEOTIDE SEQUENCE [LARGE SCALE GENOMIC DNA]</scope>
</reference>
<dbReference type="InterPro" id="IPR013785">
    <property type="entry name" value="Aldolase_TIM"/>
</dbReference>
<dbReference type="InterPro" id="IPR035990">
    <property type="entry name" value="TIM_sf"/>
</dbReference>
<evidence type="ECO:0000313" key="4">
    <source>
        <dbReference type="EMBL" id="OHA14787.1"/>
    </source>
</evidence>
<dbReference type="GO" id="GO:0005829">
    <property type="term" value="C:cytosol"/>
    <property type="evidence" value="ECO:0007669"/>
    <property type="project" value="TreeGrafter"/>
</dbReference>
<comment type="subunit">
    <text evidence="3">Homodimer.</text>
</comment>
<dbReference type="GO" id="GO:0006096">
    <property type="term" value="P:glycolytic process"/>
    <property type="evidence" value="ECO:0007669"/>
    <property type="project" value="UniProtKB-UniRule"/>
</dbReference>
<dbReference type="Pfam" id="PF00121">
    <property type="entry name" value="TIM"/>
    <property type="match status" value="1"/>
</dbReference>
<dbReference type="InterPro" id="IPR000652">
    <property type="entry name" value="Triosephosphate_isomerase"/>
</dbReference>
<dbReference type="CDD" id="cd00311">
    <property type="entry name" value="TIM"/>
    <property type="match status" value="1"/>
</dbReference>
<dbReference type="SUPFAM" id="SSF51351">
    <property type="entry name" value="Triosephosphate isomerase (TIM)"/>
    <property type="match status" value="1"/>
</dbReference>
<dbReference type="GO" id="GO:0004807">
    <property type="term" value="F:triose-phosphate isomerase activity"/>
    <property type="evidence" value="ECO:0007669"/>
    <property type="project" value="UniProtKB-UniRule"/>
</dbReference>
<dbReference type="UniPathway" id="UPA00109">
    <property type="reaction ID" value="UER00189"/>
</dbReference>
<sequence length="217" mass="23740">MKPLIVANWKCNPTTLKEAESLLDSIEKGIKNIKNAEVVICPPFVYLPVLKTTGTQDVFWGDSGVYTGHVSPLMLKNMGVKYVIIGHSERRKHCHETNEMIFKKIQAALTQGLKPILCIDKISQLPATLNKEVIVAYEPLFAIGTGKPCSPERAKKMRLAIELAIGGANPILYGGSVNSQNAHDYVCQAGFQGLLVGGASLKPKEFIDIVKNVCYSE</sequence>
<dbReference type="EMBL" id="MHRA01000043">
    <property type="protein sequence ID" value="OHA14787.1"/>
    <property type="molecule type" value="Genomic_DNA"/>
</dbReference>
<keyword evidence="3" id="KW-0963">Cytoplasm</keyword>
<dbReference type="UniPathway" id="UPA00138"/>
<dbReference type="PROSITE" id="PS51440">
    <property type="entry name" value="TIM_2"/>
    <property type="match status" value="1"/>
</dbReference>
<name>A0A1G2LT49_9BACT</name>
<dbReference type="GO" id="GO:0006094">
    <property type="term" value="P:gluconeogenesis"/>
    <property type="evidence" value="ECO:0007669"/>
    <property type="project" value="UniProtKB-UniPathway"/>
</dbReference>
<comment type="similarity">
    <text evidence="1 3">Belongs to the triosephosphate isomerase family.</text>
</comment>
<accession>A0A1G2LT49</accession>
<dbReference type="PANTHER" id="PTHR21139">
    <property type="entry name" value="TRIOSEPHOSPHATE ISOMERASE"/>
    <property type="match status" value="1"/>
</dbReference>
<evidence type="ECO:0000256" key="2">
    <source>
        <dbReference type="ARBA" id="ARBA00023235"/>
    </source>
</evidence>
<gene>
    <name evidence="4" type="ORF">A3A10_01400</name>
</gene>
<comment type="catalytic activity">
    <reaction evidence="3">
        <text>D-glyceraldehyde 3-phosphate = dihydroxyacetone phosphate</text>
        <dbReference type="Rhea" id="RHEA:18585"/>
        <dbReference type="ChEBI" id="CHEBI:57642"/>
        <dbReference type="ChEBI" id="CHEBI:59776"/>
        <dbReference type="EC" id="5.3.1.1"/>
    </reaction>
</comment>
<dbReference type="GO" id="GO:0046166">
    <property type="term" value="P:glyceraldehyde-3-phosphate biosynthetic process"/>
    <property type="evidence" value="ECO:0007669"/>
    <property type="project" value="TreeGrafter"/>
</dbReference>